<dbReference type="Gene3D" id="2.40.160.50">
    <property type="entry name" value="membrane protein fhac: a member of the omp85/tpsb transporter family"/>
    <property type="match status" value="1"/>
</dbReference>
<sequence>MKHFIYVLLYLNIYTAFFSEINAQSLLLTIEAEKPISESLKDSLQLQTNFKDYLSLKQQVDTLPLQLQKMGYVDSRLEKFEALSDTVYTSVFFFGKKYESIKIYYSEENFSKKELSKVASEITDAYFILPFETLEQSLQKLNSLKTENGNAFARLRLTNISKEEDGNLSASITLISGRKRIIDSIAIKGYEKFPRSFITYVAGVKKGKTFNQKKIVAQNEILNSLPFASTIKAPQALFRKDSTVVYFYLEKRNANIFDGVLGFATDEETNKLQFNGYLNLELNNNLNYGEQLAINYKADGEDQRDFKVRLKLPYILKSPFGVGLELKIFKQDSTFTTTDQQAKVYYQINPASSAYLGYKGYESSNLLDNVVVGSPIEDYDSKFLIAGIDYFRSQKSTLFPIKSQISLDTEIGSRKLKNSSDSQLRFLSEVSHIFNLNFKNSLFLKNNSSILISDTYFVNELFRFGGIGTIRGFNENSIDASFFTILNTEYRYQFNEGLYLHSIIDLGYFENDSMNLKEKLYSYGLGIGLLTKAGILRLNIANGNRENQDFKFSNTKIHIMLTSRF</sequence>
<evidence type="ECO:0000313" key="1">
    <source>
        <dbReference type="EMBL" id="RMA57100.1"/>
    </source>
</evidence>
<gene>
    <name evidence="1" type="ORF">BXY75_2981</name>
</gene>
<proteinExistence type="predicted"/>
<dbReference type="RefSeq" id="WP_121908520.1">
    <property type="nucleotide sequence ID" value="NZ_REFC01000015.1"/>
</dbReference>
<protein>
    <submittedName>
        <fullName evidence="1">Outer membrane protein assembly factor BamA</fullName>
    </submittedName>
</protein>
<comment type="caution">
    <text evidence="1">The sequence shown here is derived from an EMBL/GenBank/DDBJ whole genome shotgun (WGS) entry which is preliminary data.</text>
</comment>
<name>A0A3L9YCL5_9FLAO</name>
<dbReference type="EMBL" id="REFC01000015">
    <property type="protein sequence ID" value="RMA57100.1"/>
    <property type="molecule type" value="Genomic_DNA"/>
</dbReference>
<dbReference type="AlphaFoldDB" id="A0A3L9YCL5"/>
<reference evidence="1 2" key="1">
    <citation type="submission" date="2018-10" db="EMBL/GenBank/DDBJ databases">
        <title>Genomic Encyclopedia of Archaeal and Bacterial Type Strains, Phase II (KMG-II): from individual species to whole genera.</title>
        <authorList>
            <person name="Goeker M."/>
        </authorList>
    </citation>
    <scope>NUCLEOTIDE SEQUENCE [LARGE SCALE GENOMIC DNA]</scope>
    <source>
        <strain evidence="1 2">DSM 23424</strain>
    </source>
</reference>
<organism evidence="1 2">
    <name type="scientific">Ulvibacter antarcticus</name>
    <dbReference type="NCBI Taxonomy" id="442714"/>
    <lineage>
        <taxon>Bacteria</taxon>
        <taxon>Pseudomonadati</taxon>
        <taxon>Bacteroidota</taxon>
        <taxon>Flavobacteriia</taxon>
        <taxon>Flavobacteriales</taxon>
        <taxon>Flavobacteriaceae</taxon>
        <taxon>Ulvibacter</taxon>
    </lineage>
</organism>
<dbReference type="Proteomes" id="UP000271339">
    <property type="component" value="Unassembled WGS sequence"/>
</dbReference>
<accession>A0A3L9YCL5</accession>
<keyword evidence="2" id="KW-1185">Reference proteome</keyword>
<dbReference type="OrthoDB" id="9811416at2"/>
<evidence type="ECO:0000313" key="2">
    <source>
        <dbReference type="Proteomes" id="UP000271339"/>
    </source>
</evidence>